<reference evidence="2" key="1">
    <citation type="submission" date="2017-05" db="EMBL/GenBank/DDBJ databases">
        <authorList>
            <person name="QRISCLOUD D."/>
        </authorList>
    </citation>
    <scope>NUCLEOTIDE SEQUENCE</scope>
</reference>
<name>A0A4Q8K4S4_9ARAC</name>
<evidence type="ECO:0000313" key="2">
    <source>
        <dbReference type="EMBL" id="SNX33824.1"/>
    </source>
</evidence>
<evidence type="ECO:0000256" key="1">
    <source>
        <dbReference type="SAM" id="SignalP"/>
    </source>
</evidence>
<proteinExistence type="predicted"/>
<dbReference type="EMBL" id="HAHM01000102">
    <property type="protein sequence ID" value="SNX33824.1"/>
    <property type="molecule type" value="Transcribed_RNA"/>
</dbReference>
<organism evidence="2">
    <name type="scientific">Liphistius thaleban</name>
    <dbReference type="NCBI Taxonomy" id="1905330"/>
    <lineage>
        <taxon>Eukaryota</taxon>
        <taxon>Metazoa</taxon>
        <taxon>Ecdysozoa</taxon>
        <taxon>Arthropoda</taxon>
        <taxon>Chelicerata</taxon>
        <taxon>Arachnida</taxon>
        <taxon>Araneae</taxon>
        <taxon>Mesothelae</taxon>
        <taxon>Liphistiidae</taxon>
        <taxon>Liphistius</taxon>
    </lineage>
</organism>
<feature type="signal peptide" evidence="1">
    <location>
        <begin position="1"/>
        <end position="18"/>
    </location>
</feature>
<sequence>MKLGIIIIATSLVIAVVAFPSKDATAIDYDKAEYRMEITVQETPRGCSKKIGESCKSNCDCCGTTVVCGSVYKAGKEVFFCMDKSSNDAILNGIGKGWNFIKNGLSFCL</sequence>
<keyword evidence="1" id="KW-0732">Signal</keyword>
<accession>A0A4Q8K4S4</accession>
<feature type="chain" id="PRO_5020563735" evidence="1">
    <location>
        <begin position="19"/>
        <end position="109"/>
    </location>
</feature>
<protein>
    <submittedName>
        <fullName evidence="2">U100-Liphistoxin-Lth1g_1</fullName>
    </submittedName>
</protein>
<reference evidence="2" key="2">
    <citation type="submission" date="2019-05" db="EMBL/GenBank/DDBJ databases">
        <title>Unravelling the molecular evolution of spider venoms.</title>
        <authorList>
            <person name="Pineda S."/>
        </authorList>
    </citation>
    <scope>NUCLEOTIDE SEQUENCE</scope>
</reference>
<dbReference type="AlphaFoldDB" id="A0A4Q8K4S4"/>